<evidence type="ECO:0000256" key="5">
    <source>
        <dbReference type="ARBA" id="ARBA00022821"/>
    </source>
</evidence>
<evidence type="ECO:0000259" key="11">
    <source>
        <dbReference type="Pfam" id="PF23598"/>
    </source>
</evidence>
<dbReference type="Pfam" id="PF23559">
    <property type="entry name" value="WHD_DRP"/>
    <property type="match status" value="1"/>
</dbReference>
<dbReference type="GO" id="GO:0009626">
    <property type="term" value="P:plant-type hypersensitive response"/>
    <property type="evidence" value="ECO:0007669"/>
    <property type="project" value="UniProtKB-ARBA"/>
</dbReference>
<keyword evidence="5" id="KW-0611">Plant defense</keyword>
<feature type="domain" description="NB-ARC" evidence="8">
    <location>
        <begin position="270"/>
        <end position="424"/>
    </location>
</feature>
<evidence type="ECO:0000259" key="10">
    <source>
        <dbReference type="Pfam" id="PF23559"/>
    </source>
</evidence>
<dbReference type="SUPFAM" id="SSF52058">
    <property type="entry name" value="L domain-like"/>
    <property type="match status" value="1"/>
</dbReference>
<dbReference type="SUPFAM" id="SSF52540">
    <property type="entry name" value="P-loop containing nucleoside triphosphate hydrolases"/>
    <property type="match status" value="1"/>
</dbReference>
<dbReference type="PRINTS" id="PR00364">
    <property type="entry name" value="DISEASERSIST"/>
</dbReference>
<organism evidence="12 13">
    <name type="scientific">Panicum virgatum</name>
    <name type="common">Blackwell switchgrass</name>
    <dbReference type="NCBI Taxonomy" id="38727"/>
    <lineage>
        <taxon>Eukaryota</taxon>
        <taxon>Viridiplantae</taxon>
        <taxon>Streptophyta</taxon>
        <taxon>Embryophyta</taxon>
        <taxon>Tracheophyta</taxon>
        <taxon>Spermatophyta</taxon>
        <taxon>Magnoliopsida</taxon>
        <taxon>Liliopsida</taxon>
        <taxon>Poales</taxon>
        <taxon>Poaceae</taxon>
        <taxon>PACMAD clade</taxon>
        <taxon>Panicoideae</taxon>
        <taxon>Panicodae</taxon>
        <taxon>Paniceae</taxon>
        <taxon>Panicinae</taxon>
        <taxon>Panicum</taxon>
        <taxon>Panicum sect. Hiantes</taxon>
    </lineage>
</organism>
<feature type="domain" description="Disease resistance protein winged helix" evidence="10">
    <location>
        <begin position="508"/>
        <end position="575"/>
    </location>
</feature>
<comment type="caution">
    <text evidence="12">The sequence shown here is derived from an EMBL/GenBank/DDBJ whole genome shotgun (WGS) entry which is preliminary data.</text>
</comment>
<evidence type="ECO:0000256" key="4">
    <source>
        <dbReference type="ARBA" id="ARBA00022741"/>
    </source>
</evidence>
<dbReference type="Gene3D" id="1.10.10.10">
    <property type="entry name" value="Winged helix-like DNA-binding domain superfamily/Winged helix DNA-binding domain"/>
    <property type="match status" value="1"/>
</dbReference>
<evidence type="ECO:0000256" key="6">
    <source>
        <dbReference type="ARBA" id="ARBA00022840"/>
    </source>
</evidence>
<keyword evidence="7" id="KW-0175">Coiled coil</keyword>
<dbReference type="Pfam" id="PF23598">
    <property type="entry name" value="LRR_14"/>
    <property type="match status" value="1"/>
</dbReference>
<feature type="domain" description="Disease resistance R13L4/SHOC-2-like LRR" evidence="11">
    <location>
        <begin position="623"/>
        <end position="978"/>
    </location>
</feature>
<dbReference type="InterPro" id="IPR058922">
    <property type="entry name" value="WHD_DRP"/>
</dbReference>
<dbReference type="InterPro" id="IPR036388">
    <property type="entry name" value="WH-like_DNA-bd_sf"/>
</dbReference>
<dbReference type="Proteomes" id="UP000823388">
    <property type="component" value="Chromosome 9K"/>
</dbReference>
<dbReference type="AlphaFoldDB" id="A0A8T0NF07"/>
<dbReference type="Gene3D" id="3.80.10.10">
    <property type="entry name" value="Ribonuclease Inhibitor"/>
    <property type="match status" value="2"/>
</dbReference>
<dbReference type="PANTHER" id="PTHR36766">
    <property type="entry name" value="PLANT BROAD-SPECTRUM MILDEW RESISTANCE PROTEIN RPW8"/>
    <property type="match status" value="1"/>
</dbReference>
<gene>
    <name evidence="12" type="ORF">PVAP13_9KG044900</name>
</gene>
<feature type="domain" description="Disease resistance N-terminal" evidence="9">
    <location>
        <begin position="76"/>
        <end position="148"/>
    </location>
</feature>
<evidence type="ECO:0000259" key="9">
    <source>
        <dbReference type="Pfam" id="PF18052"/>
    </source>
</evidence>
<evidence type="ECO:0000256" key="2">
    <source>
        <dbReference type="ARBA" id="ARBA00022614"/>
    </source>
</evidence>
<dbReference type="FunFam" id="1.10.10.10:FF:000322">
    <property type="entry name" value="Probable disease resistance protein At1g63360"/>
    <property type="match status" value="1"/>
</dbReference>
<dbReference type="GO" id="GO:0042742">
    <property type="term" value="P:defense response to bacterium"/>
    <property type="evidence" value="ECO:0007669"/>
    <property type="project" value="UniProtKB-ARBA"/>
</dbReference>
<dbReference type="Pfam" id="PF18052">
    <property type="entry name" value="Rx_N"/>
    <property type="match status" value="1"/>
</dbReference>
<protein>
    <submittedName>
        <fullName evidence="12">Uncharacterized protein</fullName>
    </submittedName>
</protein>
<keyword evidence="13" id="KW-1185">Reference proteome</keyword>
<proteinExistence type="inferred from homology"/>
<evidence type="ECO:0000256" key="1">
    <source>
        <dbReference type="ARBA" id="ARBA00008894"/>
    </source>
</evidence>
<dbReference type="InterPro" id="IPR041118">
    <property type="entry name" value="Rx_N"/>
</dbReference>
<sequence length="1168" mass="131520">MLAGEIARIKGNGRGRASSSAPWTAPRPLLQSGPFSIEPEDAVYGADCFHDLCLSASQKGTWGAVMLEAFALRLAAMLFHMARQETDILLGVPGEISKLHRMFSDLSRILIDAERNHICNGNATVGSWVSELRDAMYDMDNVLDKWQILQWGKGPSTSSMLECCKISLLFCRCNPGGTYKTGRKIQALNKRLEGIMQRSKHFDFISKVVGSSRYLDHKAVKYHRKSGSSIVRSDIVGEKVEQDTRMLVNYLLSQVDTRATCLDISTIVVSIAIVGPGGIGKTTLARMIFNDSAVEEMFDKRIWLSVNQDVDEIDVLQRVLAALDGKSNHRGSVGDKDQLECALKCAVRHKKFLLVMDDVWSDSIWNELLRVPLNDGAPGSQVLVTTRNHGVACRMKAQIFHHIDKLNLEDCWSLLKKVVFNDEDKSDIVGLEDIGMAIVKRCDGLPLAVKVVGGLLLSRSRRRGAWMVILDHSAWSLMSDDLNNAVFLSYEELSPPLKQCFLQCSLIPKSKVIRRRAIVQMWIAEGFVRDDTGSQLPEDLGIEYYKELISRNLLEYDTQIVDKSGWIMHDVVRSFAQYVMRDEGLLVNEGNSINSSVGKLKFRRLSVSKKEVDSASLQKQKSLRTLMLFGTTTVELKFLLNKFSYLRVLHLQDADITELPESVCDLYHLRYLGLEGTGITTIPLGIGNLKFLQHMALNRCKNVMLLPDSIVKLQHLMSLDIRGTKISSIVRGFGNLQNLVQLWGFPTNLQDNIDGQCSLGELGSLSKLRLLSIEGLEKAFAGSMVSEAKLSSKVHLTELELRCSSVFKENNEVEDNLGEYHTRIEEVFGDLCPPPHIELFLLTGYFGHQVPKWMARMEAFQNLRLLVIRDYPCCKQLPSGLGQIPFLDYIRILHAPSIESIGHPFLLPSLGCDAIGMDETSEITETSTGMRQPYHLSCGVGVAFPKLRELVFDQVIEWREWDWDEQVQAMPVLQSLRIDSCKLRRLPPGLACQTRSLRKLCLVNILHLVSVENFPSLVELHLSQNPELQRVTNNSSLQKIEITNCPVLVMLEDLPALQSMTWDDLDAETLPEYLREVEINKLDVKCSLRLLQMIYLRDATSEWGKIQHVQRLNARGGRQPDGTYKHYVLYAKATSCFDTNLTSTCRLQDAYNKELAQEQGNGRNMRNA</sequence>
<dbReference type="InterPro" id="IPR027417">
    <property type="entry name" value="P-loop_NTPase"/>
</dbReference>
<evidence type="ECO:0000256" key="7">
    <source>
        <dbReference type="ARBA" id="ARBA00023054"/>
    </source>
</evidence>
<comment type="similarity">
    <text evidence="1">Belongs to the disease resistance NB-LRR family.</text>
</comment>
<dbReference type="InterPro" id="IPR055414">
    <property type="entry name" value="LRR_R13L4/SHOC2-like"/>
</dbReference>
<dbReference type="EMBL" id="CM029053">
    <property type="protein sequence ID" value="KAG2546779.1"/>
    <property type="molecule type" value="Genomic_DNA"/>
</dbReference>
<reference evidence="12" key="1">
    <citation type="submission" date="2020-05" db="EMBL/GenBank/DDBJ databases">
        <title>WGS assembly of Panicum virgatum.</title>
        <authorList>
            <person name="Lovell J.T."/>
            <person name="Jenkins J."/>
            <person name="Shu S."/>
            <person name="Juenger T.E."/>
            <person name="Schmutz J."/>
        </authorList>
    </citation>
    <scope>NUCLEOTIDE SEQUENCE</scope>
    <source>
        <strain evidence="12">AP13</strain>
    </source>
</reference>
<keyword evidence="4" id="KW-0547">Nucleotide-binding</keyword>
<dbReference type="InterPro" id="IPR002182">
    <property type="entry name" value="NB-ARC"/>
</dbReference>
<keyword evidence="3" id="KW-0677">Repeat</keyword>
<dbReference type="GO" id="GO:0005524">
    <property type="term" value="F:ATP binding"/>
    <property type="evidence" value="ECO:0007669"/>
    <property type="project" value="UniProtKB-KW"/>
</dbReference>
<keyword evidence="2" id="KW-0433">Leucine-rich repeat</keyword>
<dbReference type="PANTHER" id="PTHR36766:SF36">
    <property type="entry name" value="AAA+ ATPASE DOMAIN-CONTAINING PROTEIN"/>
    <property type="match status" value="1"/>
</dbReference>
<dbReference type="GO" id="GO:0043531">
    <property type="term" value="F:ADP binding"/>
    <property type="evidence" value="ECO:0007669"/>
    <property type="project" value="InterPro"/>
</dbReference>
<evidence type="ECO:0000256" key="3">
    <source>
        <dbReference type="ARBA" id="ARBA00022737"/>
    </source>
</evidence>
<dbReference type="Gene3D" id="1.20.5.4130">
    <property type="match status" value="1"/>
</dbReference>
<dbReference type="Gene3D" id="3.40.50.300">
    <property type="entry name" value="P-loop containing nucleotide triphosphate hydrolases"/>
    <property type="match status" value="1"/>
</dbReference>
<evidence type="ECO:0000259" key="8">
    <source>
        <dbReference type="Pfam" id="PF00931"/>
    </source>
</evidence>
<dbReference type="GO" id="GO:0002758">
    <property type="term" value="P:innate immune response-activating signaling pathway"/>
    <property type="evidence" value="ECO:0007669"/>
    <property type="project" value="UniProtKB-ARBA"/>
</dbReference>
<dbReference type="Pfam" id="PF00931">
    <property type="entry name" value="NB-ARC"/>
    <property type="match status" value="1"/>
</dbReference>
<keyword evidence="6" id="KW-0067">ATP-binding</keyword>
<name>A0A8T0NF07_PANVG</name>
<dbReference type="InterPro" id="IPR032675">
    <property type="entry name" value="LRR_dom_sf"/>
</dbReference>
<evidence type="ECO:0000313" key="13">
    <source>
        <dbReference type="Proteomes" id="UP000823388"/>
    </source>
</evidence>
<accession>A0A8T0NF07</accession>
<evidence type="ECO:0000313" key="12">
    <source>
        <dbReference type="EMBL" id="KAG2546779.1"/>
    </source>
</evidence>